<name>A0ABW7GRG8_9BURK</name>
<accession>A0ABW7GRG8</accession>
<dbReference type="CDD" id="cd02976">
    <property type="entry name" value="NrdH"/>
    <property type="match status" value="1"/>
</dbReference>
<keyword evidence="1" id="KW-1133">Transmembrane helix</keyword>
<protein>
    <submittedName>
        <fullName evidence="3">Glutaredoxin family protein</fullName>
    </submittedName>
</protein>
<keyword evidence="1" id="KW-0812">Transmembrane</keyword>
<gene>
    <name evidence="3" type="ORF">ACG04Q_22695</name>
</gene>
<feature type="transmembrane region" description="Helical" evidence="1">
    <location>
        <begin position="58"/>
        <end position="76"/>
    </location>
</feature>
<dbReference type="InterPro" id="IPR002109">
    <property type="entry name" value="Glutaredoxin"/>
</dbReference>
<organism evidence="3 4">
    <name type="scientific">Pelomonas lactea</name>
    <dbReference type="NCBI Taxonomy" id="3299030"/>
    <lineage>
        <taxon>Bacteria</taxon>
        <taxon>Pseudomonadati</taxon>
        <taxon>Pseudomonadota</taxon>
        <taxon>Betaproteobacteria</taxon>
        <taxon>Burkholderiales</taxon>
        <taxon>Sphaerotilaceae</taxon>
        <taxon>Roseateles</taxon>
    </lineage>
</organism>
<evidence type="ECO:0000313" key="3">
    <source>
        <dbReference type="EMBL" id="MFG6464396.1"/>
    </source>
</evidence>
<dbReference type="SUPFAM" id="SSF52833">
    <property type="entry name" value="Thioredoxin-like"/>
    <property type="match status" value="1"/>
</dbReference>
<dbReference type="Gene3D" id="3.40.30.10">
    <property type="entry name" value="Glutaredoxin"/>
    <property type="match status" value="1"/>
</dbReference>
<comment type="caution">
    <text evidence="3">The sequence shown here is derived from an EMBL/GenBank/DDBJ whole genome shotgun (WGS) entry which is preliminary data.</text>
</comment>
<evidence type="ECO:0000259" key="2">
    <source>
        <dbReference type="Pfam" id="PF00462"/>
    </source>
</evidence>
<evidence type="ECO:0000256" key="1">
    <source>
        <dbReference type="SAM" id="Phobius"/>
    </source>
</evidence>
<keyword evidence="1" id="KW-0472">Membrane</keyword>
<dbReference type="EMBL" id="JBIGHX010000010">
    <property type="protein sequence ID" value="MFG6464396.1"/>
    <property type="molecule type" value="Genomic_DNA"/>
</dbReference>
<proteinExistence type="predicted"/>
<dbReference type="PROSITE" id="PS51354">
    <property type="entry name" value="GLUTAREDOXIN_2"/>
    <property type="match status" value="1"/>
</dbReference>
<evidence type="ECO:0000313" key="4">
    <source>
        <dbReference type="Proteomes" id="UP001606302"/>
    </source>
</evidence>
<dbReference type="RefSeq" id="WP_394513788.1">
    <property type="nucleotide sequence ID" value="NZ_JBIGHX010000010.1"/>
</dbReference>
<reference evidence="3 4" key="1">
    <citation type="submission" date="2024-08" db="EMBL/GenBank/DDBJ databases">
        <authorList>
            <person name="Lu H."/>
        </authorList>
    </citation>
    <scope>NUCLEOTIDE SEQUENCE [LARGE SCALE GENOMIC DNA]</scope>
    <source>
        <strain evidence="3 4">DXS20W</strain>
    </source>
</reference>
<sequence length="189" mass="20355">MTTVCPKCRAMRPADTQAPAWQCPACGVAYAKAGLATEPRTTARTGSTTRTAAASNGLPWRALLTVVAVIAGLWWGHHAQLHKRDLGALLGSGDMDNAAVQRLAATVRAEQIVMYSTSECGYCTQTRSWLSEHGFAFTECNMSREARCVDEFRALGATGTPYLVVRGPRGAHHMKDGFDSDELIKALKA</sequence>
<dbReference type="Proteomes" id="UP001606302">
    <property type="component" value="Unassembled WGS sequence"/>
</dbReference>
<dbReference type="Pfam" id="PF00462">
    <property type="entry name" value="Glutaredoxin"/>
    <property type="match status" value="1"/>
</dbReference>
<feature type="domain" description="Glutaredoxin" evidence="2">
    <location>
        <begin position="112"/>
        <end position="167"/>
    </location>
</feature>
<dbReference type="InterPro" id="IPR036249">
    <property type="entry name" value="Thioredoxin-like_sf"/>
</dbReference>
<keyword evidence="4" id="KW-1185">Reference proteome</keyword>